<name>A0A1I7E8J1_9RHOB</name>
<protein>
    <recommendedName>
        <fullName evidence="4">DUF2946 domain-containing protein</fullName>
    </recommendedName>
</protein>
<gene>
    <name evidence="2" type="ORF">SAMN05216236_15014</name>
</gene>
<keyword evidence="3" id="KW-1185">Reference proteome</keyword>
<feature type="chain" id="PRO_5010253408" description="DUF2946 domain-containing protein" evidence="1">
    <location>
        <begin position="23"/>
        <end position="126"/>
    </location>
</feature>
<evidence type="ECO:0000256" key="1">
    <source>
        <dbReference type="SAM" id="SignalP"/>
    </source>
</evidence>
<evidence type="ECO:0000313" key="3">
    <source>
        <dbReference type="Proteomes" id="UP000182466"/>
    </source>
</evidence>
<sequence>MCGLVCILALLMQILLPMGARAAGGTWIEICGEAGAERVRVIVPGNAPAPVTPGCADCGPCVLCATITGALVPESVMVRLMPQAIIASFSTVPDEIVALDARFRPTNRGPPATNAVYEKMDFCPWL</sequence>
<feature type="signal peptide" evidence="1">
    <location>
        <begin position="1"/>
        <end position="22"/>
    </location>
</feature>
<dbReference type="InterPro" id="IPR021333">
    <property type="entry name" value="DUF2946"/>
</dbReference>
<keyword evidence="1" id="KW-0732">Signal</keyword>
<dbReference type="EMBL" id="FPAW01000050">
    <property type="protein sequence ID" value="SFU20205.1"/>
    <property type="molecule type" value="Genomic_DNA"/>
</dbReference>
<organism evidence="2 3">
    <name type="scientific">Sedimentitalea nanhaiensis</name>
    <dbReference type="NCBI Taxonomy" id="999627"/>
    <lineage>
        <taxon>Bacteria</taxon>
        <taxon>Pseudomonadati</taxon>
        <taxon>Pseudomonadota</taxon>
        <taxon>Alphaproteobacteria</taxon>
        <taxon>Rhodobacterales</taxon>
        <taxon>Paracoccaceae</taxon>
        <taxon>Sedimentitalea</taxon>
    </lineage>
</organism>
<evidence type="ECO:0008006" key="4">
    <source>
        <dbReference type="Google" id="ProtNLM"/>
    </source>
</evidence>
<accession>A0A1I7E8J1</accession>
<dbReference type="STRING" id="999627.SAMN05216236_15014"/>
<reference evidence="2 3" key="1">
    <citation type="submission" date="2016-10" db="EMBL/GenBank/DDBJ databases">
        <authorList>
            <person name="de Groot N.N."/>
        </authorList>
    </citation>
    <scope>NUCLEOTIDE SEQUENCE [LARGE SCALE GENOMIC DNA]</scope>
    <source>
        <strain evidence="2 3">CGMCC 1.10959</strain>
    </source>
</reference>
<dbReference type="Proteomes" id="UP000182466">
    <property type="component" value="Unassembled WGS sequence"/>
</dbReference>
<dbReference type="AlphaFoldDB" id="A0A1I7E8J1"/>
<proteinExistence type="predicted"/>
<dbReference type="Pfam" id="PF11162">
    <property type="entry name" value="DUF2946"/>
    <property type="match status" value="1"/>
</dbReference>
<evidence type="ECO:0000313" key="2">
    <source>
        <dbReference type="EMBL" id="SFU20205.1"/>
    </source>
</evidence>